<protein>
    <submittedName>
        <fullName evidence="1">Uncharacterized protein</fullName>
    </submittedName>
</protein>
<organism evidence="1 2">
    <name type="scientific">Actinoplanes italicus</name>
    <dbReference type="NCBI Taxonomy" id="113567"/>
    <lineage>
        <taxon>Bacteria</taxon>
        <taxon>Bacillati</taxon>
        <taxon>Actinomycetota</taxon>
        <taxon>Actinomycetes</taxon>
        <taxon>Micromonosporales</taxon>
        <taxon>Micromonosporaceae</taxon>
        <taxon>Actinoplanes</taxon>
    </lineage>
</organism>
<gene>
    <name evidence="1" type="ORF">CLV67_12135</name>
</gene>
<keyword evidence="2" id="KW-1185">Reference proteome</keyword>
<dbReference type="EMBL" id="PVMZ01000021">
    <property type="protein sequence ID" value="PRX15988.1"/>
    <property type="molecule type" value="Genomic_DNA"/>
</dbReference>
<dbReference type="InterPro" id="IPR053860">
    <property type="entry name" value="DUF6932"/>
</dbReference>
<accession>A0A2T0JZT6</accession>
<evidence type="ECO:0000313" key="1">
    <source>
        <dbReference type="EMBL" id="PRX15988.1"/>
    </source>
</evidence>
<evidence type="ECO:0000313" key="2">
    <source>
        <dbReference type="Proteomes" id="UP000239415"/>
    </source>
</evidence>
<name>A0A2T0JZT6_9ACTN</name>
<dbReference type="Pfam" id="PF22014">
    <property type="entry name" value="DUF6932"/>
    <property type="match status" value="1"/>
</dbReference>
<comment type="caution">
    <text evidence="1">The sequence shown here is derived from an EMBL/GenBank/DDBJ whole genome shotgun (WGS) entry which is preliminary data.</text>
</comment>
<proteinExistence type="predicted"/>
<dbReference type="Proteomes" id="UP000239415">
    <property type="component" value="Unassembled WGS sequence"/>
</dbReference>
<dbReference type="AlphaFoldDB" id="A0A2T0JZT6"/>
<dbReference type="RefSeq" id="WP_146169455.1">
    <property type="nucleotide sequence ID" value="NZ_BOMO01000088.1"/>
</dbReference>
<reference evidence="1 2" key="1">
    <citation type="submission" date="2018-03" db="EMBL/GenBank/DDBJ databases">
        <title>Genomic Encyclopedia of Archaeal and Bacterial Type Strains, Phase II (KMG-II): from individual species to whole genera.</title>
        <authorList>
            <person name="Goeker M."/>
        </authorList>
    </citation>
    <scope>NUCLEOTIDE SEQUENCE [LARGE SCALE GENOMIC DNA]</scope>
    <source>
        <strain evidence="1 2">DSM 43146</strain>
    </source>
</reference>
<dbReference type="OrthoDB" id="4578284at2"/>
<sequence length="248" mass="27704">MVLAGVAPHAGPAKSLLIAQEVDGIRLGACPTVGDHWSTTRQPPAARRGTCSLSRIPEFDSDGHLPPGRFSVTVAEVQARFVDAPMFEDSVTRQTCWEGFQNYMALWAKYKDSLGDVIGESSLVRCLWLAGSFISSKPDPNNIDLTLFVDGDVLDAAKQDGLPVTTPVARLSNRDKNFKLHRVTPIIVRYRYFKSPFKHGFYSSEAEYMRFRGGLDDFFSRVRQPGEDKQAPTRETGDWKRGYVEVML</sequence>